<name>A0A183GXT8_9BILA</name>
<evidence type="ECO:0000313" key="1">
    <source>
        <dbReference type="WBParaSite" id="OFLC_0000004701-mRNA-1"/>
    </source>
</evidence>
<sequence length="284" mass="32295">LVSNCSWNSCVFQLKFRKVVDVKRERELDERRKNEKLTVPAEHPVRKLLFRMRERHGRRLLPSQIFADLERVGCSFGNIRKYDAFIRGTKQIRTRSSGVRLTSSSADDLREMRWSINVQQNTDAIVSSIRQELGSLKILAFQKLPPELKICFERIEEKLHTVNCISHKLENLEKLVFGLYHQAGGSNKMNINGSKDNEQPLSLAPTMAMDLTSRTIPDQFAPFSSSPYTESTTPLPICIPPLQDLSTDDGNGEFQTSTPNFGMLVYVEDEIANGSLSPPKLKRI</sequence>
<dbReference type="STRING" id="387005.A0A183GXT8"/>
<proteinExistence type="predicted"/>
<reference evidence="1" key="1">
    <citation type="submission" date="2016-06" db="UniProtKB">
        <authorList>
            <consortium name="WormBaseParasite"/>
        </authorList>
    </citation>
    <scope>IDENTIFICATION</scope>
</reference>
<dbReference type="AlphaFoldDB" id="A0A183GXT8"/>
<accession>A0A183GXT8</accession>
<organism evidence="1">
    <name type="scientific">Onchocerca flexuosa</name>
    <dbReference type="NCBI Taxonomy" id="387005"/>
    <lineage>
        <taxon>Eukaryota</taxon>
        <taxon>Metazoa</taxon>
        <taxon>Ecdysozoa</taxon>
        <taxon>Nematoda</taxon>
        <taxon>Chromadorea</taxon>
        <taxon>Rhabditida</taxon>
        <taxon>Spirurina</taxon>
        <taxon>Spiruromorpha</taxon>
        <taxon>Filarioidea</taxon>
        <taxon>Onchocercidae</taxon>
        <taxon>Onchocerca</taxon>
    </lineage>
</organism>
<dbReference type="WBParaSite" id="OFLC_0000004701-mRNA-1">
    <property type="protein sequence ID" value="OFLC_0000004701-mRNA-1"/>
    <property type="gene ID" value="OFLC_0000004701"/>
</dbReference>
<protein>
    <submittedName>
        <fullName evidence="1">MADS-box domain-containing protein</fullName>
    </submittedName>
</protein>